<evidence type="ECO:0000256" key="5">
    <source>
        <dbReference type="ARBA" id="ARBA00022839"/>
    </source>
</evidence>
<dbReference type="Proteomes" id="UP000192783">
    <property type="component" value="Unassembled WGS sequence"/>
</dbReference>
<dbReference type="AlphaFoldDB" id="A0A1W1XEC2"/>
<feature type="domain" description="DDH" evidence="6">
    <location>
        <begin position="68"/>
        <end position="219"/>
    </location>
</feature>
<proteinExistence type="inferred from homology"/>
<evidence type="ECO:0000259" key="7">
    <source>
        <dbReference type="Pfam" id="PF02272"/>
    </source>
</evidence>
<dbReference type="PANTHER" id="PTHR30255">
    <property type="entry name" value="SINGLE-STRANDED-DNA-SPECIFIC EXONUCLEASE RECJ"/>
    <property type="match status" value="1"/>
</dbReference>
<evidence type="ECO:0000313" key="10">
    <source>
        <dbReference type="Proteomes" id="UP000192783"/>
    </source>
</evidence>
<comment type="similarity">
    <text evidence="1">Belongs to the RecJ family.</text>
</comment>
<dbReference type="EMBL" id="FWXF01000005">
    <property type="protein sequence ID" value="SMC21851.1"/>
    <property type="molecule type" value="Genomic_DNA"/>
</dbReference>
<dbReference type="SUPFAM" id="SSF64182">
    <property type="entry name" value="DHH phosphoesterases"/>
    <property type="match status" value="1"/>
</dbReference>
<keyword evidence="4" id="KW-0378">Hydrolase</keyword>
<dbReference type="Gene3D" id="3.90.1640.30">
    <property type="match status" value="1"/>
</dbReference>
<evidence type="ECO:0000259" key="8">
    <source>
        <dbReference type="Pfam" id="PF17768"/>
    </source>
</evidence>
<dbReference type="InterPro" id="IPR001667">
    <property type="entry name" value="DDH_dom"/>
</dbReference>
<dbReference type="PANTHER" id="PTHR30255:SF2">
    <property type="entry name" value="SINGLE-STRANDED-DNA-SPECIFIC EXONUCLEASE RECJ"/>
    <property type="match status" value="1"/>
</dbReference>
<dbReference type="GO" id="GO:0003676">
    <property type="term" value="F:nucleic acid binding"/>
    <property type="evidence" value="ECO:0007669"/>
    <property type="project" value="InterPro"/>
</dbReference>
<evidence type="ECO:0000256" key="1">
    <source>
        <dbReference type="ARBA" id="ARBA00005915"/>
    </source>
</evidence>
<feature type="domain" description="RecJ OB" evidence="8">
    <location>
        <begin position="445"/>
        <end position="547"/>
    </location>
</feature>
<feature type="domain" description="DHHA1" evidence="7">
    <location>
        <begin position="337"/>
        <end position="432"/>
    </location>
</feature>
<organism evidence="9 10">
    <name type="scientific">Desulfacinum hydrothermale DSM 13146</name>
    <dbReference type="NCBI Taxonomy" id="1121390"/>
    <lineage>
        <taxon>Bacteria</taxon>
        <taxon>Pseudomonadati</taxon>
        <taxon>Thermodesulfobacteriota</taxon>
        <taxon>Syntrophobacteria</taxon>
        <taxon>Syntrophobacterales</taxon>
        <taxon>Syntrophobacteraceae</taxon>
        <taxon>Desulfacinum</taxon>
    </lineage>
</organism>
<keyword evidence="5 9" id="KW-0269">Exonuclease</keyword>
<protein>
    <recommendedName>
        <fullName evidence="2">Single-stranded-DNA-specific exonuclease RecJ</fullName>
    </recommendedName>
</protein>
<evidence type="ECO:0000256" key="2">
    <source>
        <dbReference type="ARBA" id="ARBA00019841"/>
    </source>
</evidence>
<dbReference type="Pfam" id="PF01368">
    <property type="entry name" value="DHH"/>
    <property type="match status" value="1"/>
</dbReference>
<name>A0A1W1XEC2_9BACT</name>
<keyword evidence="10" id="KW-1185">Reference proteome</keyword>
<dbReference type="OrthoDB" id="9809852at2"/>
<dbReference type="Pfam" id="PF02272">
    <property type="entry name" value="DHHA1"/>
    <property type="match status" value="1"/>
</dbReference>
<sequence>MRRQWTLGCWEKPRTVQDVLELVLRSRGLEANTFLRSDLSLLQAYLSFRGMDQAAELMARHIVGGSGILVVGDYDCDGITSAAQLDLFLRDIGHANRRVILPTRAEGYGVPDRAIQEASDCGLLVAVDCGTLDRDAVAAARQKGMDVLIIDHHEVVPDHLAPATVLVNPKHPDCPSSFKEFCSAGLTLLFLTRLRHALNGSHGHVPLDGRYLSLAALGTIADMVPLTEGNRILVAAGLKALNAEAHMPLTHLQRVAGLQGRVVKAGDVAYSMAPRINAAGRMGDPVQAFQLLTAQEPTTAQLLAEQLDRINSERQKGVARILQDVRTRIQTADRRTLVLADPSWNPGLVGIVATKVQQEMLYGPVALLGADTPEARVYKGSVRSVPGYDVHRALSRCRDFLVQWGGHKMAAGVTVEAHQVERFAQRFEEVAREAAADLFVPKGRIDLELDLDLVGEELYAQLSALEPHGMDNPAPVFWARDVVLEGVRTFGRNRAHLSFQIAGHGVPAVFWNGADSWARHLKGHSGPMDAVFRIDWDDYRNRPRLTLIDLFPEGLSVVPSQ</sequence>
<dbReference type="InterPro" id="IPR041122">
    <property type="entry name" value="RecJ_OB"/>
</dbReference>
<dbReference type="Pfam" id="PF17768">
    <property type="entry name" value="RecJ_OB"/>
    <property type="match status" value="1"/>
</dbReference>
<dbReference type="Gene3D" id="3.10.310.30">
    <property type="match status" value="1"/>
</dbReference>
<reference evidence="9 10" key="1">
    <citation type="submission" date="2017-04" db="EMBL/GenBank/DDBJ databases">
        <authorList>
            <person name="Afonso C.L."/>
            <person name="Miller P.J."/>
            <person name="Scott M.A."/>
            <person name="Spackman E."/>
            <person name="Goraichik I."/>
            <person name="Dimitrov K.M."/>
            <person name="Suarez D.L."/>
            <person name="Swayne D.E."/>
        </authorList>
    </citation>
    <scope>NUCLEOTIDE SEQUENCE [LARGE SCALE GENOMIC DNA]</scope>
    <source>
        <strain evidence="9 10">DSM 13146</strain>
    </source>
</reference>
<evidence type="ECO:0000259" key="6">
    <source>
        <dbReference type="Pfam" id="PF01368"/>
    </source>
</evidence>
<dbReference type="GO" id="GO:0006310">
    <property type="term" value="P:DNA recombination"/>
    <property type="evidence" value="ECO:0007669"/>
    <property type="project" value="InterPro"/>
</dbReference>
<evidence type="ECO:0000256" key="4">
    <source>
        <dbReference type="ARBA" id="ARBA00022801"/>
    </source>
</evidence>
<gene>
    <name evidence="9" type="ORF">SAMN02746041_01292</name>
</gene>
<dbReference type="NCBIfam" id="TIGR00644">
    <property type="entry name" value="recJ"/>
    <property type="match status" value="1"/>
</dbReference>
<dbReference type="GO" id="GO:0006281">
    <property type="term" value="P:DNA repair"/>
    <property type="evidence" value="ECO:0007669"/>
    <property type="project" value="InterPro"/>
</dbReference>
<evidence type="ECO:0000256" key="3">
    <source>
        <dbReference type="ARBA" id="ARBA00022722"/>
    </source>
</evidence>
<dbReference type="RefSeq" id="WP_139796521.1">
    <property type="nucleotide sequence ID" value="NZ_FWXF01000005.1"/>
</dbReference>
<evidence type="ECO:0000313" key="9">
    <source>
        <dbReference type="EMBL" id="SMC21851.1"/>
    </source>
</evidence>
<dbReference type="InterPro" id="IPR038763">
    <property type="entry name" value="DHH_sf"/>
</dbReference>
<dbReference type="STRING" id="1121390.SAMN02746041_01292"/>
<dbReference type="InterPro" id="IPR051673">
    <property type="entry name" value="SSDNA_exonuclease_RecJ"/>
</dbReference>
<keyword evidence="3" id="KW-0540">Nuclease</keyword>
<dbReference type="InterPro" id="IPR004610">
    <property type="entry name" value="RecJ"/>
</dbReference>
<dbReference type="GO" id="GO:0008409">
    <property type="term" value="F:5'-3' exonuclease activity"/>
    <property type="evidence" value="ECO:0007669"/>
    <property type="project" value="InterPro"/>
</dbReference>
<dbReference type="InterPro" id="IPR003156">
    <property type="entry name" value="DHHA1_dom"/>
</dbReference>
<accession>A0A1W1XEC2</accession>